<feature type="region of interest" description="Disordered" evidence="1">
    <location>
        <begin position="1"/>
        <end position="23"/>
    </location>
</feature>
<reference evidence="2" key="1">
    <citation type="submission" date="2018-05" db="EMBL/GenBank/DDBJ databases">
        <authorList>
            <person name="Lanie J.A."/>
            <person name="Ng W.-L."/>
            <person name="Kazmierczak K.M."/>
            <person name="Andrzejewski T.M."/>
            <person name="Davidsen T.M."/>
            <person name="Wayne K.J."/>
            <person name="Tettelin H."/>
            <person name="Glass J.I."/>
            <person name="Rusch D."/>
            <person name="Podicherti R."/>
            <person name="Tsui H.-C.T."/>
            <person name="Winkler M.E."/>
        </authorList>
    </citation>
    <scope>NUCLEOTIDE SEQUENCE</scope>
</reference>
<accession>A0A382PZE2</accession>
<gene>
    <name evidence="2" type="ORF">METZ01_LOCUS331071</name>
</gene>
<dbReference type="AlphaFoldDB" id="A0A382PZE2"/>
<protein>
    <submittedName>
        <fullName evidence="2">Uncharacterized protein</fullName>
    </submittedName>
</protein>
<proteinExistence type="predicted"/>
<sequence>MDAHDAKSYPGEPTTNTIINGYFPGTDTTTVPTGWMTSGSTAIRTFRPAGEEFFYKGLG</sequence>
<dbReference type="EMBL" id="UINC01110603">
    <property type="protein sequence ID" value="SVC78217.1"/>
    <property type="molecule type" value="Genomic_DNA"/>
</dbReference>
<feature type="non-terminal residue" evidence="2">
    <location>
        <position position="59"/>
    </location>
</feature>
<evidence type="ECO:0000313" key="2">
    <source>
        <dbReference type="EMBL" id="SVC78217.1"/>
    </source>
</evidence>
<evidence type="ECO:0000256" key="1">
    <source>
        <dbReference type="SAM" id="MobiDB-lite"/>
    </source>
</evidence>
<name>A0A382PZE2_9ZZZZ</name>
<organism evidence="2">
    <name type="scientific">marine metagenome</name>
    <dbReference type="NCBI Taxonomy" id="408172"/>
    <lineage>
        <taxon>unclassified sequences</taxon>
        <taxon>metagenomes</taxon>
        <taxon>ecological metagenomes</taxon>
    </lineage>
</organism>